<dbReference type="AlphaFoldDB" id="A0A1V6PCI3"/>
<proteinExistence type="predicted"/>
<dbReference type="Proteomes" id="UP000191672">
    <property type="component" value="Unassembled WGS sequence"/>
</dbReference>
<gene>
    <name evidence="1" type="ORF">PENANT_c182G06637</name>
</gene>
<sequence length="52" mass="5783">MAYNVVSPRGLSSNIDLYGGMADQDIASFGIPLAKPRAVQKRLQRQARHLDR</sequence>
<comment type="caution">
    <text evidence="1">The sequence shown here is derived from an EMBL/GenBank/DDBJ whole genome shotgun (WGS) entry which is preliminary data.</text>
</comment>
<organism evidence="1 2">
    <name type="scientific">Penicillium antarcticum</name>
    <dbReference type="NCBI Taxonomy" id="416450"/>
    <lineage>
        <taxon>Eukaryota</taxon>
        <taxon>Fungi</taxon>
        <taxon>Dikarya</taxon>
        <taxon>Ascomycota</taxon>
        <taxon>Pezizomycotina</taxon>
        <taxon>Eurotiomycetes</taxon>
        <taxon>Eurotiomycetidae</taxon>
        <taxon>Eurotiales</taxon>
        <taxon>Aspergillaceae</taxon>
        <taxon>Penicillium</taxon>
    </lineage>
</organism>
<dbReference type="EMBL" id="MDYN01000182">
    <property type="protein sequence ID" value="OQD74236.1"/>
    <property type="molecule type" value="Genomic_DNA"/>
</dbReference>
<keyword evidence="2" id="KW-1185">Reference proteome</keyword>
<accession>A0A1V6PCI3</accession>
<protein>
    <submittedName>
        <fullName evidence="1">Uncharacterized protein</fullName>
    </submittedName>
</protein>
<evidence type="ECO:0000313" key="1">
    <source>
        <dbReference type="EMBL" id="OQD74236.1"/>
    </source>
</evidence>
<evidence type="ECO:0000313" key="2">
    <source>
        <dbReference type="Proteomes" id="UP000191672"/>
    </source>
</evidence>
<reference evidence="2" key="1">
    <citation type="journal article" date="2017" name="Nat. Microbiol.">
        <title>Global analysis of biosynthetic gene clusters reveals vast potential of secondary metabolite production in Penicillium species.</title>
        <authorList>
            <person name="Nielsen J.C."/>
            <person name="Grijseels S."/>
            <person name="Prigent S."/>
            <person name="Ji B."/>
            <person name="Dainat J."/>
            <person name="Nielsen K.F."/>
            <person name="Frisvad J.C."/>
            <person name="Workman M."/>
            <person name="Nielsen J."/>
        </authorList>
    </citation>
    <scope>NUCLEOTIDE SEQUENCE [LARGE SCALE GENOMIC DNA]</scope>
    <source>
        <strain evidence="2">IBT 31811</strain>
    </source>
</reference>
<name>A0A1V6PCI3_9EURO</name>